<dbReference type="Pfam" id="PF07715">
    <property type="entry name" value="Plug"/>
    <property type="match status" value="1"/>
</dbReference>
<dbReference type="InterPro" id="IPR012910">
    <property type="entry name" value="Plug_dom"/>
</dbReference>
<protein>
    <submittedName>
        <fullName evidence="8">TonB-dependent receptor plug domain-containing protein</fullName>
    </submittedName>
</protein>
<dbReference type="PANTHER" id="PTHR40980">
    <property type="entry name" value="PLUG DOMAIN-CONTAINING PROTEIN"/>
    <property type="match status" value="1"/>
</dbReference>
<feature type="domain" description="TonB-dependent receptor plug" evidence="7">
    <location>
        <begin position="238"/>
        <end position="331"/>
    </location>
</feature>
<dbReference type="Gene3D" id="2.40.170.20">
    <property type="entry name" value="TonB-dependent receptor, beta-barrel domain"/>
    <property type="match status" value="1"/>
</dbReference>
<keyword evidence="3" id="KW-0998">Cell outer membrane</keyword>
<gene>
    <name evidence="8" type="ORF">GO493_21670</name>
</gene>
<evidence type="ECO:0000313" key="9">
    <source>
        <dbReference type="Proteomes" id="UP000461730"/>
    </source>
</evidence>
<dbReference type="GO" id="GO:0009279">
    <property type="term" value="C:cell outer membrane"/>
    <property type="evidence" value="ECO:0007669"/>
    <property type="project" value="UniProtKB-SubCell"/>
</dbReference>
<dbReference type="Gene3D" id="2.60.40.1120">
    <property type="entry name" value="Carboxypeptidase-like, regulatory domain"/>
    <property type="match status" value="1"/>
</dbReference>
<organism evidence="8 9">
    <name type="scientific">Chitinophaga tropicalis</name>
    <dbReference type="NCBI Taxonomy" id="2683588"/>
    <lineage>
        <taxon>Bacteria</taxon>
        <taxon>Pseudomonadati</taxon>
        <taxon>Bacteroidota</taxon>
        <taxon>Chitinophagia</taxon>
        <taxon>Chitinophagales</taxon>
        <taxon>Chitinophagaceae</taxon>
        <taxon>Chitinophaga</taxon>
    </lineage>
</organism>
<feature type="compositionally biased region" description="Polar residues" evidence="5">
    <location>
        <begin position="1056"/>
        <end position="1069"/>
    </location>
</feature>
<keyword evidence="9" id="KW-1185">Reference proteome</keyword>
<dbReference type="Pfam" id="PF00593">
    <property type="entry name" value="TonB_dep_Rec_b-barrel"/>
    <property type="match status" value="1"/>
</dbReference>
<evidence type="ECO:0000259" key="6">
    <source>
        <dbReference type="Pfam" id="PF00593"/>
    </source>
</evidence>
<comment type="similarity">
    <text evidence="4">Belongs to the TonB-dependent receptor family.</text>
</comment>
<dbReference type="InterPro" id="IPR036942">
    <property type="entry name" value="Beta-barrel_TonB_sf"/>
</dbReference>
<dbReference type="InterPro" id="IPR000531">
    <property type="entry name" value="Beta-barrel_TonB"/>
</dbReference>
<name>A0A7K1U9A0_9BACT</name>
<evidence type="ECO:0000256" key="2">
    <source>
        <dbReference type="ARBA" id="ARBA00023136"/>
    </source>
</evidence>
<evidence type="ECO:0000256" key="4">
    <source>
        <dbReference type="RuleBase" id="RU003357"/>
    </source>
</evidence>
<keyword evidence="4" id="KW-0798">TonB box</keyword>
<feature type="domain" description="TonB-dependent receptor-like beta-barrel" evidence="6">
    <location>
        <begin position="567"/>
        <end position="996"/>
    </location>
</feature>
<feature type="region of interest" description="Disordered" evidence="5">
    <location>
        <begin position="1037"/>
        <end position="1069"/>
    </location>
</feature>
<comment type="subcellular location">
    <subcellularLocation>
        <location evidence="1 4">Cell outer membrane</location>
    </subcellularLocation>
</comment>
<dbReference type="SUPFAM" id="SSF56935">
    <property type="entry name" value="Porins"/>
    <property type="match status" value="1"/>
</dbReference>
<evidence type="ECO:0000256" key="1">
    <source>
        <dbReference type="ARBA" id="ARBA00004442"/>
    </source>
</evidence>
<sequence>MQKSTHRFCGGGVMPIAIILQLFILICGQSSVLAAQLYTDLQETVQVKTGTTSVSEIVKLLQSQTNYTFVYDPEYLQKCQVKAMATQSNKLSAVLQWLDERAPLDIIYSDNKIIIKKGVQEKPSQVVTGHITGKVVSNKNELLPGVTIKVTGGKGTITQVDGTYDLELEPGKYTLEFSFISYTTRRITDVVVTEKKNTPLNIVLSPSSAALKEVVVTANYQKASVEGLYAMQKNNAAVSDGISAEQIRATPDNNAAQVLKRISGLTVQEDKFVTVRGLSERYNNVMLNGSNLPSTEPNRRNFSFDVVPSGLIENVVVNKTATPDMPAEFAGGLVQVNTRDIPAEKFATVTVGGGWNTNSTGKSLYSLRRGDKEQWGFDDGTRTWWEKDWNRDEYRKAAMAGDNVKTSQMNAKIPNNWSLHKYSYTPVQNFQFAVGRKFKVNDASAIGVTLAATYRHEENIVDNTRYQPSFYYYDDAKTYNYNTAIGAVANIGFQTKGHKIVFKNLYNRRFSHESDVNYGKEFNFRVTTKEGGDDVKYYSDVVLINELLQNRLEGEHLLHKHLKFDWSADYITVNRDQPDTRSSIGYQAYGPKGYYEYVLNDANGFITRGNAIFNSSLKERRKNVAANFSVPFQVMGANQLIKVGYAGAFRTADFKSTALRLLPDPKGNADSIAKASFGLADYQLQSLLKPGYLTYKFTSVGAGDEGEDYTGDQKLHAAYFMTDLNFLKSFRFIGGVRMENNAMDVHGISYDKATGLPVDSIMKYRRTDWLPSFNLIYNLNQSMNVRLAYSKTLARADFRERSPFVYYEFRDRSVYRGAMGLRDARITNMDIRYEYYPGPGEVISVSGFYKQFKDPVELIGILSGAGGSQLNMFYFNLDKSTNKGIEVDFRKSLGFISPLSGWLKNIFISGNGSWMKADVEYNANALMQAASDIGAPVGLAPAGKRNRPLQGLSPYVINGGIGYFGKIIGANVTYNRYGKRILNGGFNPWQDQYENPRDVMDIQLSAALLKNKMQIRFNISDLFQQDYVVYQNVRATSPASSGGGAFDPGSPEDQAKNPNPNNDPKGTSYNKNLDFTYHKWFKGRNVSFNITYNF</sequence>
<dbReference type="AlphaFoldDB" id="A0A7K1U9A0"/>
<dbReference type="Proteomes" id="UP000461730">
    <property type="component" value="Unassembled WGS sequence"/>
</dbReference>
<evidence type="ECO:0000256" key="3">
    <source>
        <dbReference type="ARBA" id="ARBA00023237"/>
    </source>
</evidence>
<accession>A0A7K1U9A0</accession>
<evidence type="ECO:0000313" key="8">
    <source>
        <dbReference type="EMBL" id="MVT10896.1"/>
    </source>
</evidence>
<proteinExistence type="inferred from homology"/>
<dbReference type="SUPFAM" id="SSF49464">
    <property type="entry name" value="Carboxypeptidase regulatory domain-like"/>
    <property type="match status" value="1"/>
</dbReference>
<dbReference type="InterPro" id="IPR008969">
    <property type="entry name" value="CarboxyPept-like_regulatory"/>
</dbReference>
<comment type="caution">
    <text evidence="8">The sequence shown here is derived from an EMBL/GenBank/DDBJ whole genome shotgun (WGS) entry which is preliminary data.</text>
</comment>
<dbReference type="PANTHER" id="PTHR40980:SF5">
    <property type="entry name" value="TONB-DEPENDENT RECEPTOR"/>
    <property type="match status" value="1"/>
</dbReference>
<dbReference type="RefSeq" id="WP_157308336.1">
    <property type="nucleotide sequence ID" value="NZ_WRXN01000011.1"/>
</dbReference>
<dbReference type="Gene3D" id="2.170.130.10">
    <property type="entry name" value="TonB-dependent receptor, plug domain"/>
    <property type="match status" value="1"/>
</dbReference>
<evidence type="ECO:0000256" key="5">
    <source>
        <dbReference type="SAM" id="MobiDB-lite"/>
    </source>
</evidence>
<reference evidence="8 9" key="1">
    <citation type="submission" date="2019-12" db="EMBL/GenBank/DDBJ databases">
        <title>Chitinophaga sp. strain ysch24 (GDMCC 1.1355), whole genome shotgun sequence.</title>
        <authorList>
            <person name="Zhang X."/>
        </authorList>
    </citation>
    <scope>NUCLEOTIDE SEQUENCE [LARGE SCALE GENOMIC DNA]</scope>
    <source>
        <strain evidence="9">ysch24</strain>
    </source>
</reference>
<keyword evidence="8" id="KW-0675">Receptor</keyword>
<keyword evidence="2 4" id="KW-0472">Membrane</keyword>
<evidence type="ECO:0000259" key="7">
    <source>
        <dbReference type="Pfam" id="PF07715"/>
    </source>
</evidence>
<dbReference type="EMBL" id="WRXN01000011">
    <property type="protein sequence ID" value="MVT10896.1"/>
    <property type="molecule type" value="Genomic_DNA"/>
</dbReference>
<dbReference type="InterPro" id="IPR037066">
    <property type="entry name" value="Plug_dom_sf"/>
</dbReference>
<dbReference type="Pfam" id="PF13715">
    <property type="entry name" value="CarbopepD_reg_2"/>
    <property type="match status" value="1"/>
</dbReference>